<reference evidence="2 3" key="1">
    <citation type="submission" date="2016-10" db="EMBL/GenBank/DDBJ databases">
        <authorList>
            <person name="Varghese N."/>
            <person name="Submissions S."/>
        </authorList>
    </citation>
    <scope>NUCLEOTIDE SEQUENCE [LARGE SCALE GENOMIC DNA]</scope>
    <source>
        <strain evidence="2 3">DSM 18839</strain>
    </source>
</reference>
<sequence length="251" mass="27590">MMAAKHEKLFSIERRAKKAGAAGVLKSANTDIPPMALADGGVEMILAQIAELRQEVAELRGVKETEIAEDDDMKRDVRVEIAQMVRSIGRAKTQIAAIKNPVMGRDEMEKASLQLEEITKQTEDATNEIMSAADEVEQLLKQIHSHTVEDPDVALLIDHASERLIAIIEACAFQDLTGQRVTQVVKTLRYIESRVLAMIDIWGLEAFKDVDIPDEGTIEGAHDEQDEHELLNGPALGGQGLSQADIDALFD</sequence>
<accession>A0A8G2BJK3</accession>
<dbReference type="EMBL" id="FNBW01000010">
    <property type="protein sequence ID" value="SDG07751.1"/>
    <property type="molecule type" value="Genomic_DNA"/>
</dbReference>
<protein>
    <submittedName>
        <fullName evidence="2">Chemotaxis protein CheZ</fullName>
    </submittedName>
</protein>
<organism evidence="2 3">
    <name type="scientific">Thalassobaculum litoreum DSM 18839</name>
    <dbReference type="NCBI Taxonomy" id="1123362"/>
    <lineage>
        <taxon>Bacteria</taxon>
        <taxon>Pseudomonadati</taxon>
        <taxon>Pseudomonadota</taxon>
        <taxon>Alphaproteobacteria</taxon>
        <taxon>Rhodospirillales</taxon>
        <taxon>Thalassobaculaceae</taxon>
        <taxon>Thalassobaculum</taxon>
    </lineage>
</organism>
<dbReference type="RefSeq" id="WP_093151863.1">
    <property type="nucleotide sequence ID" value="NZ_FNBW01000010.1"/>
</dbReference>
<evidence type="ECO:0000256" key="1">
    <source>
        <dbReference type="SAM" id="Coils"/>
    </source>
</evidence>
<feature type="coiled-coil region" evidence="1">
    <location>
        <begin position="108"/>
        <end position="142"/>
    </location>
</feature>
<keyword evidence="1" id="KW-0175">Coiled coil</keyword>
<evidence type="ECO:0000313" key="2">
    <source>
        <dbReference type="EMBL" id="SDG07751.1"/>
    </source>
</evidence>
<evidence type="ECO:0000313" key="3">
    <source>
        <dbReference type="Proteomes" id="UP000198615"/>
    </source>
</evidence>
<dbReference type="AlphaFoldDB" id="A0A8G2BJK3"/>
<proteinExistence type="predicted"/>
<name>A0A8G2BJK3_9PROT</name>
<dbReference type="Proteomes" id="UP000198615">
    <property type="component" value="Unassembled WGS sequence"/>
</dbReference>
<gene>
    <name evidence="2" type="ORF">SAMN05660686_03258</name>
</gene>
<dbReference type="Gene3D" id="1.10.287.500">
    <property type="entry name" value="Helix hairpin bin"/>
    <property type="match status" value="2"/>
</dbReference>
<comment type="caution">
    <text evidence="2">The sequence shown here is derived from an EMBL/GenBank/DDBJ whole genome shotgun (WGS) entry which is preliminary data.</text>
</comment>
<dbReference type="SUPFAM" id="SSF75708">
    <property type="entry name" value="Chemotaxis phosphatase CheZ"/>
    <property type="match status" value="1"/>
</dbReference>
<keyword evidence="3" id="KW-1185">Reference proteome</keyword>
<feature type="coiled-coil region" evidence="1">
    <location>
        <begin position="42"/>
        <end position="69"/>
    </location>
</feature>